<gene>
    <name evidence="2" type="ORF">AXF42_Ash019817</name>
</gene>
<name>A0A2I0ARD3_9ASPA</name>
<feature type="compositionally biased region" description="Basic and acidic residues" evidence="1">
    <location>
        <begin position="63"/>
        <end position="74"/>
    </location>
</feature>
<evidence type="ECO:0000313" key="2">
    <source>
        <dbReference type="EMBL" id="PKA58113.1"/>
    </source>
</evidence>
<dbReference type="Proteomes" id="UP000236161">
    <property type="component" value="Unassembled WGS sequence"/>
</dbReference>
<feature type="compositionally biased region" description="Basic and acidic residues" evidence="1">
    <location>
        <begin position="365"/>
        <end position="383"/>
    </location>
</feature>
<dbReference type="EMBL" id="KZ451956">
    <property type="protein sequence ID" value="PKA58113.1"/>
    <property type="molecule type" value="Genomic_DNA"/>
</dbReference>
<feature type="compositionally biased region" description="Basic residues" evidence="1">
    <location>
        <begin position="75"/>
        <end position="84"/>
    </location>
</feature>
<dbReference type="PANTHER" id="PTHR36808">
    <property type="entry name" value="TRANSCRIPTIONAL REGULATOR ATRX-LIKE PROTEIN"/>
    <property type="match status" value="1"/>
</dbReference>
<dbReference type="OrthoDB" id="786617at2759"/>
<sequence>MGSGAASTKISKRNSGEDRGRRKKEKSRKRRRVSFSPASYSSYSDDDHRGRRRRRISRRQTRKLRERESRLLEKKKSRKARRRSVSSSSSYSSSTCSTCRSRSRSRSRSKRVKPKSKARRSSVDKVRRSSGGRLGSRSCSTCSEGGGPKSPKDDTKRVASSSMACSPNDVEQRYGSQGRDPDRSDGYDGGEEQVVELGRWMDEGPESKDLYFGFENGLSTGEEEHPERMIIQYSKKGEELESMNQISRRIKSEIVIADKNKTYSDELDELVLRQKALENLKKFHGKPSNKSKNIGDGENVLPGDESAEQHCRATQSQQRDGAKVTSVAEHSPKRSSDFPSGKRVSNLKFQEVNLLRGPEEVDDSINAHRETDDAGRGTSDRTGVEVSVAEGRMAVNTCSDAQNSVETVVENQSGSQFEQKTFSRMHDGEMVQVSYKVYIPKKPPALARRKLQR</sequence>
<feature type="region of interest" description="Disordered" evidence="1">
    <location>
        <begin position="1"/>
        <end position="195"/>
    </location>
</feature>
<keyword evidence="3" id="KW-1185">Reference proteome</keyword>
<dbReference type="AlphaFoldDB" id="A0A2I0ARD3"/>
<reference evidence="2 3" key="1">
    <citation type="journal article" date="2017" name="Nature">
        <title>The Apostasia genome and the evolution of orchids.</title>
        <authorList>
            <person name="Zhang G.Q."/>
            <person name="Liu K.W."/>
            <person name="Li Z."/>
            <person name="Lohaus R."/>
            <person name="Hsiao Y.Y."/>
            <person name="Niu S.C."/>
            <person name="Wang J.Y."/>
            <person name="Lin Y.C."/>
            <person name="Xu Q."/>
            <person name="Chen L.J."/>
            <person name="Yoshida K."/>
            <person name="Fujiwara S."/>
            <person name="Wang Z.W."/>
            <person name="Zhang Y.Q."/>
            <person name="Mitsuda N."/>
            <person name="Wang M."/>
            <person name="Liu G.H."/>
            <person name="Pecoraro L."/>
            <person name="Huang H.X."/>
            <person name="Xiao X.J."/>
            <person name="Lin M."/>
            <person name="Wu X.Y."/>
            <person name="Wu W.L."/>
            <person name="Chen Y.Y."/>
            <person name="Chang S.B."/>
            <person name="Sakamoto S."/>
            <person name="Ohme-Takagi M."/>
            <person name="Yagi M."/>
            <person name="Zeng S.J."/>
            <person name="Shen C.Y."/>
            <person name="Yeh C.M."/>
            <person name="Luo Y.B."/>
            <person name="Tsai W.C."/>
            <person name="Van de Peer Y."/>
            <person name="Liu Z.J."/>
        </authorList>
    </citation>
    <scope>NUCLEOTIDE SEQUENCE [LARGE SCALE GENOMIC DNA]</scope>
    <source>
        <strain evidence="3">cv. Shenzhen</strain>
        <tissue evidence="2">Stem</tissue>
    </source>
</reference>
<feature type="compositionally biased region" description="Basic residues" evidence="1">
    <location>
        <begin position="50"/>
        <end position="62"/>
    </location>
</feature>
<feature type="region of interest" description="Disordered" evidence="1">
    <location>
        <begin position="281"/>
        <end position="344"/>
    </location>
</feature>
<accession>A0A2I0ARD3</accession>
<feature type="compositionally biased region" description="Basic residues" evidence="1">
    <location>
        <begin position="21"/>
        <end position="33"/>
    </location>
</feature>
<proteinExistence type="predicted"/>
<evidence type="ECO:0000313" key="3">
    <source>
        <dbReference type="Proteomes" id="UP000236161"/>
    </source>
</evidence>
<protein>
    <submittedName>
        <fullName evidence="2">Uncharacterized protein</fullName>
    </submittedName>
</protein>
<feature type="compositionally biased region" description="Low complexity" evidence="1">
    <location>
        <begin position="34"/>
        <end position="43"/>
    </location>
</feature>
<feature type="compositionally biased region" description="Basic residues" evidence="1">
    <location>
        <begin position="101"/>
        <end position="120"/>
    </location>
</feature>
<feature type="compositionally biased region" description="Low complexity" evidence="1">
    <location>
        <begin position="129"/>
        <end position="143"/>
    </location>
</feature>
<organism evidence="2 3">
    <name type="scientific">Apostasia shenzhenica</name>
    <dbReference type="NCBI Taxonomy" id="1088818"/>
    <lineage>
        <taxon>Eukaryota</taxon>
        <taxon>Viridiplantae</taxon>
        <taxon>Streptophyta</taxon>
        <taxon>Embryophyta</taxon>
        <taxon>Tracheophyta</taxon>
        <taxon>Spermatophyta</taxon>
        <taxon>Magnoliopsida</taxon>
        <taxon>Liliopsida</taxon>
        <taxon>Asparagales</taxon>
        <taxon>Orchidaceae</taxon>
        <taxon>Apostasioideae</taxon>
        <taxon>Apostasia</taxon>
    </lineage>
</organism>
<evidence type="ECO:0000256" key="1">
    <source>
        <dbReference type="SAM" id="MobiDB-lite"/>
    </source>
</evidence>
<dbReference type="PANTHER" id="PTHR36808:SF1">
    <property type="entry name" value="TRANSCRIPTIONAL REGULATOR ATRX-LIKE PROTEIN"/>
    <property type="match status" value="1"/>
</dbReference>
<feature type="region of interest" description="Disordered" evidence="1">
    <location>
        <begin position="358"/>
        <end position="383"/>
    </location>
</feature>
<feature type="compositionally biased region" description="Low complexity" evidence="1">
    <location>
        <begin position="85"/>
        <end position="100"/>
    </location>
</feature>